<evidence type="ECO:0000313" key="4">
    <source>
        <dbReference type="EMBL" id="MFD1811000.1"/>
    </source>
</evidence>
<feature type="compositionally biased region" description="Polar residues" evidence="2">
    <location>
        <begin position="505"/>
        <end position="517"/>
    </location>
</feature>
<keyword evidence="5" id="KW-1185">Reference proteome</keyword>
<reference evidence="5" key="1">
    <citation type="journal article" date="2019" name="Int. J. Syst. Evol. Microbiol.">
        <title>The Global Catalogue of Microorganisms (GCM) 10K type strain sequencing project: providing services to taxonomists for standard genome sequencing and annotation.</title>
        <authorList>
            <consortium name="The Broad Institute Genomics Platform"/>
            <consortium name="The Broad Institute Genome Sequencing Center for Infectious Disease"/>
            <person name="Wu L."/>
            <person name="Ma J."/>
        </authorList>
    </citation>
    <scope>NUCLEOTIDE SEQUENCE [LARGE SCALE GENOMIC DNA]</scope>
    <source>
        <strain evidence="5">DT72</strain>
    </source>
</reference>
<comment type="caution">
    <text evidence="4">The sequence shown here is derived from an EMBL/GenBank/DDBJ whole genome shotgun (WGS) entry which is preliminary data.</text>
</comment>
<dbReference type="Pfam" id="PF06259">
    <property type="entry name" value="Abhydrolase_8"/>
    <property type="match status" value="1"/>
</dbReference>
<feature type="region of interest" description="Disordered" evidence="2">
    <location>
        <begin position="502"/>
        <end position="536"/>
    </location>
</feature>
<keyword evidence="4" id="KW-0378">Hydrolase</keyword>
<dbReference type="EMBL" id="JBHUFB010000003">
    <property type="protein sequence ID" value="MFD1811000.1"/>
    <property type="molecule type" value="Genomic_DNA"/>
</dbReference>
<gene>
    <name evidence="4" type="ORF">ACFSJG_02130</name>
</gene>
<evidence type="ECO:0000259" key="3">
    <source>
        <dbReference type="Pfam" id="PF06259"/>
    </source>
</evidence>
<evidence type="ECO:0000256" key="1">
    <source>
        <dbReference type="SAM" id="Coils"/>
    </source>
</evidence>
<accession>A0ABW4P1X0</accession>
<sequence length="565" mass="58813">MVTLSQLRTWQPDLLATAGDAAAAANRVFGDATTAAATHVDSARATWRGDAAEAAGDRSTSERAAAGRVATAVTAQADALHRAASGLGPARTAALAIADDAVASGFAVTDDGRVTAPPFVSGNPVADLMLEAHLAELAQVLEARLVPALDTVAELDARAAAALDAATAELGGAGTVAKSIAGGDLPAPPAADASADENEKYWDSLDEEQRRRIVDEHPDWVGNRDGIPAAVRHEANVSRFDEECARLEAERDRLQGALDDNLFGGTFTNDDAALWYTEQKLRDLEEIENIVAANPGGRLMLLDLQSGERGMAAFAVGDPDTADHISVTTPGLNTNIDESFNSMVDEADALKKEAEKQLDRAGRGDETVASVAWLGYEPPQAGTGPSNPISDGLRGYGDVVQTDRANAGAPELASFFDGLDVASTRPDPHISALGHSYGSLTTGLALQDPGPGQPVDDAVFYGSPGINAGDESDLGLAEGHAYVMEADGDVFIPEAGKVGLFGPDPSTSDFEQLSTDPGRSPDGITRDGVGSHSEYPQFGENQELRMSGYNMASIVAGLPDQVVYR</sequence>
<feature type="domain" description="DUF1023" evidence="3">
    <location>
        <begin position="309"/>
        <end position="490"/>
    </location>
</feature>
<dbReference type="InterPro" id="IPR010427">
    <property type="entry name" value="DUF1023"/>
</dbReference>
<organism evidence="4 5">
    <name type="scientific">Rhodococcus gannanensis</name>
    <dbReference type="NCBI Taxonomy" id="1960308"/>
    <lineage>
        <taxon>Bacteria</taxon>
        <taxon>Bacillati</taxon>
        <taxon>Actinomycetota</taxon>
        <taxon>Actinomycetes</taxon>
        <taxon>Mycobacteriales</taxon>
        <taxon>Nocardiaceae</taxon>
        <taxon>Rhodococcus</taxon>
    </lineage>
</organism>
<dbReference type="GO" id="GO:0016787">
    <property type="term" value="F:hydrolase activity"/>
    <property type="evidence" value="ECO:0007669"/>
    <property type="project" value="UniProtKB-KW"/>
</dbReference>
<evidence type="ECO:0000256" key="2">
    <source>
        <dbReference type="SAM" id="MobiDB-lite"/>
    </source>
</evidence>
<dbReference type="Proteomes" id="UP001597286">
    <property type="component" value="Unassembled WGS sequence"/>
</dbReference>
<proteinExistence type="predicted"/>
<feature type="coiled-coil region" evidence="1">
    <location>
        <begin position="230"/>
        <end position="257"/>
    </location>
</feature>
<dbReference type="RefSeq" id="WP_378483559.1">
    <property type="nucleotide sequence ID" value="NZ_JBHUFB010000003.1"/>
</dbReference>
<name>A0ABW4P1X0_9NOCA</name>
<evidence type="ECO:0000313" key="5">
    <source>
        <dbReference type="Proteomes" id="UP001597286"/>
    </source>
</evidence>
<keyword evidence="1" id="KW-0175">Coiled coil</keyword>
<protein>
    <submittedName>
        <fullName evidence="4">Alpha/beta hydrolase</fullName>
    </submittedName>
</protein>